<gene>
    <name evidence="2" type="ORF">F5Z01DRAFT_433226</name>
</gene>
<accession>A0A9P7ZDI6</accession>
<feature type="compositionally biased region" description="Low complexity" evidence="1">
    <location>
        <begin position="51"/>
        <end position="67"/>
    </location>
</feature>
<sequence length="309" mass="33378">MSAVALPFDPAMGLGPRPAPFTWPAGPLEPSASPEGVIAQEFPAPYHHGSDPSLTPPSVTSSLTSSPPRHHSFTPQHRELKRQQDRARRDSRLASRLRRVSSQTSYMESPSMSPIPDVTNAMEMPSYSASTAPVSILSESAPIAPQPYMPSYSPPLQDHSQAQMFPTSYAHSLPQSYGVPIEYSASPYPPSGGYSSRSSSLSIGQESGMVYQVPAVMTSGGAASHTSTAATSTEGSHVRVVQSRPKPKCWDHGCNGRQFSTFSNLLRHQREKSGQANKASCPNCGAEFTRTTARNGHMLHDKCKQRRNS</sequence>
<dbReference type="GeneID" id="70290604"/>
<proteinExistence type="predicted"/>
<evidence type="ECO:0000256" key="1">
    <source>
        <dbReference type="SAM" id="MobiDB-lite"/>
    </source>
</evidence>
<feature type="compositionally biased region" description="Basic and acidic residues" evidence="1">
    <location>
        <begin position="76"/>
        <end position="93"/>
    </location>
</feature>
<feature type="compositionally biased region" description="Polar residues" evidence="1">
    <location>
        <begin position="100"/>
        <end position="112"/>
    </location>
</feature>
<dbReference type="Gene3D" id="3.30.160.60">
    <property type="entry name" value="Classic Zinc Finger"/>
    <property type="match status" value="1"/>
</dbReference>
<evidence type="ECO:0000313" key="3">
    <source>
        <dbReference type="Proteomes" id="UP000887229"/>
    </source>
</evidence>
<dbReference type="Proteomes" id="UP000887229">
    <property type="component" value="Unassembled WGS sequence"/>
</dbReference>
<comment type="caution">
    <text evidence="2">The sequence shown here is derived from an EMBL/GenBank/DDBJ whole genome shotgun (WGS) entry which is preliminary data.</text>
</comment>
<dbReference type="OrthoDB" id="5366256at2759"/>
<evidence type="ECO:0000313" key="2">
    <source>
        <dbReference type="EMBL" id="KAG9250030.1"/>
    </source>
</evidence>
<organism evidence="2 3">
    <name type="scientific">Emericellopsis atlantica</name>
    <dbReference type="NCBI Taxonomy" id="2614577"/>
    <lineage>
        <taxon>Eukaryota</taxon>
        <taxon>Fungi</taxon>
        <taxon>Dikarya</taxon>
        <taxon>Ascomycota</taxon>
        <taxon>Pezizomycotina</taxon>
        <taxon>Sordariomycetes</taxon>
        <taxon>Hypocreomycetidae</taxon>
        <taxon>Hypocreales</taxon>
        <taxon>Bionectriaceae</taxon>
        <taxon>Emericellopsis</taxon>
    </lineage>
</organism>
<dbReference type="AlphaFoldDB" id="A0A9P7ZDI6"/>
<keyword evidence="3" id="KW-1185">Reference proteome</keyword>
<name>A0A9P7ZDI6_9HYPO</name>
<feature type="region of interest" description="Disordered" evidence="1">
    <location>
        <begin position="1"/>
        <end position="119"/>
    </location>
</feature>
<dbReference type="RefSeq" id="XP_046113954.1">
    <property type="nucleotide sequence ID" value="XM_046259701.1"/>
</dbReference>
<dbReference type="EMBL" id="MU251285">
    <property type="protein sequence ID" value="KAG9250030.1"/>
    <property type="molecule type" value="Genomic_DNA"/>
</dbReference>
<reference evidence="2" key="1">
    <citation type="journal article" date="2021" name="IMA Fungus">
        <title>Genomic characterization of three marine fungi, including Emericellopsis atlantica sp. nov. with signatures of a generalist lifestyle and marine biomass degradation.</title>
        <authorList>
            <person name="Hagestad O.C."/>
            <person name="Hou L."/>
            <person name="Andersen J.H."/>
            <person name="Hansen E.H."/>
            <person name="Altermark B."/>
            <person name="Li C."/>
            <person name="Kuhnert E."/>
            <person name="Cox R.J."/>
            <person name="Crous P.W."/>
            <person name="Spatafora J.W."/>
            <person name="Lail K."/>
            <person name="Amirebrahimi M."/>
            <person name="Lipzen A."/>
            <person name="Pangilinan J."/>
            <person name="Andreopoulos W."/>
            <person name="Hayes R.D."/>
            <person name="Ng V."/>
            <person name="Grigoriev I.V."/>
            <person name="Jackson S.A."/>
            <person name="Sutton T.D.S."/>
            <person name="Dobson A.D.W."/>
            <person name="Rama T."/>
        </authorList>
    </citation>
    <scope>NUCLEOTIDE SEQUENCE</scope>
    <source>
        <strain evidence="2">TS7</strain>
    </source>
</reference>
<protein>
    <submittedName>
        <fullName evidence="2">Uncharacterized protein</fullName>
    </submittedName>
</protein>